<keyword evidence="1" id="KW-0560">Oxidoreductase</keyword>
<reference evidence="3 4" key="2">
    <citation type="submission" date="2017-08" db="EMBL/GenBank/DDBJ databases">
        <authorList>
            <person name="de Groot N.N."/>
        </authorList>
    </citation>
    <scope>NUCLEOTIDE SEQUENCE [LARGE SCALE GENOMIC DNA]</scope>
    <source>
        <strain evidence="3">Orrdi1</strain>
    </source>
</reference>
<keyword evidence="4" id="KW-1185">Reference proteome</keyword>
<organism evidence="2 4">
    <name type="scientific">Orrella dioscoreae</name>
    <dbReference type="NCBI Taxonomy" id="1851544"/>
    <lineage>
        <taxon>Bacteria</taxon>
        <taxon>Pseudomonadati</taxon>
        <taxon>Pseudomonadota</taxon>
        <taxon>Betaproteobacteria</taxon>
        <taxon>Burkholderiales</taxon>
        <taxon>Alcaligenaceae</taxon>
        <taxon>Orrella</taxon>
    </lineage>
</organism>
<dbReference type="SMART" id="SM01236">
    <property type="entry name" value="Haem_oxygenase_2"/>
    <property type="match status" value="1"/>
</dbReference>
<sequence>MEEYASVLEEYKLKLAQRIQQSGFLTRSRRGEVSVEEFKVFLVQQGIYSSYFTRYLCALMANLPSGAQVQALAENLCEELGLTEDSATPHSVIYRDMLKDFGLTLEGERPLLGTRRLIDTMFDHCRDVNAARGLGALCLGAEALVPIVYTDLLAGFAGAGVPPEAVVFFSIHVECDDGHAETLRDIMVEVARSQPDQLALMLSAGEALVDARLAFFDSIETHARILGAAPARQDAVLSQ</sequence>
<dbReference type="Proteomes" id="UP000078558">
    <property type="component" value="Chromosome I"/>
</dbReference>
<evidence type="ECO:0000313" key="4">
    <source>
        <dbReference type="Proteomes" id="UP000078558"/>
    </source>
</evidence>
<dbReference type="KEGG" id="odi:ODI_R1505"/>
<dbReference type="STRING" id="1851544.ODI_00674"/>
<evidence type="ECO:0000313" key="2">
    <source>
        <dbReference type="EMBL" id="SBT27685.1"/>
    </source>
</evidence>
<dbReference type="Pfam" id="PF14518">
    <property type="entry name" value="Haem_oxygenas_2"/>
    <property type="match status" value="1"/>
</dbReference>
<dbReference type="PANTHER" id="PTHR40279:SF3">
    <property type="entry name" value="4-AMINOBENZOATE SYNTHASE"/>
    <property type="match status" value="1"/>
</dbReference>
<dbReference type="Gene3D" id="1.20.910.10">
    <property type="entry name" value="Heme oxygenase-like"/>
    <property type="match status" value="1"/>
</dbReference>
<proteinExistence type="predicted"/>
<evidence type="ECO:0000313" key="3">
    <source>
        <dbReference type="EMBL" id="SOE48553.1"/>
    </source>
</evidence>
<protein>
    <submittedName>
        <fullName evidence="2">PqqC-like protein</fullName>
    </submittedName>
</protein>
<reference evidence="2 4" key="1">
    <citation type="submission" date="2016-06" db="EMBL/GenBank/DDBJ databases">
        <authorList>
            <person name="Kjaerup R.B."/>
            <person name="Dalgaard T.S."/>
            <person name="Juul-Madsen H.R."/>
        </authorList>
    </citation>
    <scope>NUCLEOTIDE SEQUENCE [LARGE SCALE GENOMIC DNA]</scope>
    <source>
        <strain evidence="2">Orrdi1</strain>
    </source>
</reference>
<dbReference type="RefSeq" id="WP_067759684.1">
    <property type="nucleotide sequence ID" value="NZ_LT907988.1"/>
</dbReference>
<dbReference type="PANTHER" id="PTHR40279">
    <property type="entry name" value="PQQC-LIKE PROTEIN"/>
    <property type="match status" value="1"/>
</dbReference>
<name>A0A1C3K8G6_9BURK</name>
<dbReference type="GO" id="GO:0016491">
    <property type="term" value="F:oxidoreductase activity"/>
    <property type="evidence" value="ECO:0007669"/>
    <property type="project" value="UniProtKB-KW"/>
</dbReference>
<accession>A0A1C3K8G6</accession>
<gene>
    <name evidence="2" type="ORF">ODI_00674</name>
    <name evidence="3" type="ORF">ODI_R1505</name>
</gene>
<dbReference type="EMBL" id="FLRC01000055">
    <property type="protein sequence ID" value="SBT27685.1"/>
    <property type="molecule type" value="Genomic_DNA"/>
</dbReference>
<dbReference type="OrthoDB" id="9803968at2"/>
<dbReference type="InterPro" id="IPR039068">
    <property type="entry name" value="PqqC-like"/>
</dbReference>
<evidence type="ECO:0000256" key="1">
    <source>
        <dbReference type="ARBA" id="ARBA00023002"/>
    </source>
</evidence>
<dbReference type="SUPFAM" id="SSF48613">
    <property type="entry name" value="Heme oxygenase-like"/>
    <property type="match status" value="1"/>
</dbReference>
<dbReference type="AlphaFoldDB" id="A0A1C3K8G6"/>
<dbReference type="EMBL" id="LT907988">
    <property type="protein sequence ID" value="SOE48553.1"/>
    <property type="molecule type" value="Genomic_DNA"/>
</dbReference>
<dbReference type="InterPro" id="IPR016084">
    <property type="entry name" value="Haem_Oase-like_multi-hlx"/>
</dbReference>